<dbReference type="InterPro" id="IPR012434">
    <property type="entry name" value="DUF1631"/>
</dbReference>
<dbReference type="AlphaFoldDB" id="A0A3B0XQ90"/>
<organism evidence="1">
    <name type="scientific">hydrothermal vent metagenome</name>
    <dbReference type="NCBI Taxonomy" id="652676"/>
    <lineage>
        <taxon>unclassified sequences</taxon>
        <taxon>metagenomes</taxon>
        <taxon>ecological metagenomes</taxon>
    </lineage>
</organism>
<protein>
    <submittedName>
        <fullName evidence="1">Uncharacterized protein</fullName>
    </submittedName>
</protein>
<accession>A0A3B0XQ90</accession>
<feature type="non-terminal residue" evidence="1">
    <location>
        <position position="172"/>
    </location>
</feature>
<name>A0A3B0XQ90_9ZZZZ</name>
<proteinExistence type="predicted"/>
<dbReference type="Pfam" id="PF07793">
    <property type="entry name" value="DUF1631"/>
    <property type="match status" value="1"/>
</dbReference>
<reference evidence="1" key="1">
    <citation type="submission" date="2018-06" db="EMBL/GenBank/DDBJ databases">
        <authorList>
            <person name="Zhirakovskaya E."/>
        </authorList>
    </citation>
    <scope>NUCLEOTIDE SEQUENCE</scope>
</reference>
<sequence length="172" mass="19297">MSDKQSEFIEQLFNTISSDPVMASDLKISLLKLQLPIHKLSLIDPYFISNSKHPARRTLFITRRLCALSKNNATIINKIQLILSELGSTPNANKFATINHQLDKLANSIKSVNASKKSPINKLSSLQLTLHQKIKHCIQGHDIPAPCQELVLKLWPQTLFVVLEKHGESSPQ</sequence>
<evidence type="ECO:0000313" key="1">
    <source>
        <dbReference type="EMBL" id="VAW64049.1"/>
    </source>
</evidence>
<gene>
    <name evidence="1" type="ORF">MNBD_GAMMA08-1047</name>
</gene>
<dbReference type="EMBL" id="UOFH01000271">
    <property type="protein sequence ID" value="VAW64049.1"/>
    <property type="molecule type" value="Genomic_DNA"/>
</dbReference>